<comment type="similarity">
    <text evidence="2 7">Belongs to the methyltransferase superfamily. L-isoaspartyl/D-aspartyl protein methyltransferase family.</text>
</comment>
<dbReference type="HAMAP" id="MF_00090">
    <property type="entry name" value="PIMT"/>
    <property type="match status" value="1"/>
</dbReference>
<dbReference type="AlphaFoldDB" id="A0A5D4GPU2"/>
<evidence type="ECO:0000256" key="7">
    <source>
        <dbReference type="HAMAP-Rule" id="MF_00090"/>
    </source>
</evidence>
<dbReference type="GO" id="GO:0005737">
    <property type="term" value="C:cytoplasm"/>
    <property type="evidence" value="ECO:0007669"/>
    <property type="project" value="UniProtKB-SubCell"/>
</dbReference>
<dbReference type="NCBIfam" id="TIGR00080">
    <property type="entry name" value="pimt"/>
    <property type="match status" value="1"/>
</dbReference>
<keyword evidence="4 7" id="KW-0489">Methyltransferase</keyword>
<keyword evidence="6 7" id="KW-0949">S-adenosyl-L-methionine</keyword>
<dbReference type="FunFam" id="3.40.50.150:FF:000010">
    <property type="entry name" value="Protein-L-isoaspartate O-methyltransferase"/>
    <property type="match status" value="1"/>
</dbReference>
<evidence type="ECO:0000256" key="6">
    <source>
        <dbReference type="ARBA" id="ARBA00022691"/>
    </source>
</evidence>
<keyword evidence="3 7" id="KW-0963">Cytoplasm</keyword>
<evidence type="ECO:0000256" key="1">
    <source>
        <dbReference type="ARBA" id="ARBA00004496"/>
    </source>
</evidence>
<proteinExistence type="inferred from homology"/>
<evidence type="ECO:0000256" key="4">
    <source>
        <dbReference type="ARBA" id="ARBA00022603"/>
    </source>
</evidence>
<dbReference type="GO" id="GO:0032259">
    <property type="term" value="P:methylation"/>
    <property type="evidence" value="ECO:0007669"/>
    <property type="project" value="UniProtKB-KW"/>
</dbReference>
<comment type="subcellular location">
    <subcellularLocation>
        <location evidence="1 7">Cytoplasm</location>
    </subcellularLocation>
</comment>
<dbReference type="EMBL" id="VSZS01000067">
    <property type="protein sequence ID" value="TYR30348.1"/>
    <property type="molecule type" value="Genomic_DNA"/>
</dbReference>
<dbReference type="GO" id="GO:0004719">
    <property type="term" value="F:protein-L-isoaspartate (D-aspartate) O-methyltransferase activity"/>
    <property type="evidence" value="ECO:0007669"/>
    <property type="project" value="UniProtKB-UniRule"/>
</dbReference>
<comment type="caution">
    <text evidence="8">The sequence shown here is derived from an EMBL/GenBank/DDBJ whole genome shotgun (WGS) entry which is preliminary data.</text>
</comment>
<evidence type="ECO:0000256" key="2">
    <source>
        <dbReference type="ARBA" id="ARBA00005369"/>
    </source>
</evidence>
<name>A0A5D4GPU2_9HYPH</name>
<keyword evidence="9" id="KW-1185">Reference proteome</keyword>
<dbReference type="InterPro" id="IPR029063">
    <property type="entry name" value="SAM-dependent_MTases_sf"/>
</dbReference>
<comment type="catalytic activity">
    <reaction evidence="7">
        <text>[protein]-L-isoaspartate + S-adenosyl-L-methionine = [protein]-L-isoaspartate alpha-methyl ester + S-adenosyl-L-homocysteine</text>
        <dbReference type="Rhea" id="RHEA:12705"/>
        <dbReference type="Rhea" id="RHEA-COMP:12143"/>
        <dbReference type="Rhea" id="RHEA-COMP:12144"/>
        <dbReference type="ChEBI" id="CHEBI:57856"/>
        <dbReference type="ChEBI" id="CHEBI:59789"/>
        <dbReference type="ChEBI" id="CHEBI:90596"/>
        <dbReference type="ChEBI" id="CHEBI:90598"/>
        <dbReference type="EC" id="2.1.1.77"/>
    </reaction>
</comment>
<keyword evidence="5 7" id="KW-0808">Transferase</keyword>
<dbReference type="InterPro" id="IPR000682">
    <property type="entry name" value="PCMT"/>
</dbReference>
<dbReference type="NCBIfam" id="NF001453">
    <property type="entry name" value="PRK00312.1"/>
    <property type="match status" value="1"/>
</dbReference>
<dbReference type="Proteomes" id="UP000323258">
    <property type="component" value="Unassembled WGS sequence"/>
</dbReference>
<evidence type="ECO:0000256" key="3">
    <source>
        <dbReference type="ARBA" id="ARBA00022490"/>
    </source>
</evidence>
<dbReference type="Gene3D" id="3.40.50.150">
    <property type="entry name" value="Vaccinia Virus protein VP39"/>
    <property type="match status" value="1"/>
</dbReference>
<reference evidence="8 9" key="1">
    <citation type="submission" date="2019-08" db="EMBL/GenBank/DDBJ databases">
        <authorList>
            <person name="Seo Y.L."/>
        </authorList>
    </citation>
    <scope>NUCLEOTIDE SEQUENCE [LARGE SCALE GENOMIC DNA]</scope>
    <source>
        <strain evidence="8 9">MaA-C15</strain>
    </source>
</reference>
<dbReference type="SUPFAM" id="SSF53335">
    <property type="entry name" value="S-adenosyl-L-methionine-dependent methyltransferases"/>
    <property type="match status" value="1"/>
</dbReference>
<dbReference type="PANTHER" id="PTHR11579:SF0">
    <property type="entry name" value="PROTEIN-L-ISOASPARTATE(D-ASPARTATE) O-METHYLTRANSFERASE"/>
    <property type="match status" value="1"/>
</dbReference>
<dbReference type="CDD" id="cd02440">
    <property type="entry name" value="AdoMet_MTases"/>
    <property type="match status" value="1"/>
</dbReference>
<dbReference type="PANTHER" id="PTHR11579">
    <property type="entry name" value="PROTEIN-L-ISOASPARTATE O-METHYLTRANSFERASE"/>
    <property type="match status" value="1"/>
</dbReference>
<evidence type="ECO:0000256" key="5">
    <source>
        <dbReference type="ARBA" id="ARBA00022679"/>
    </source>
</evidence>
<comment type="function">
    <text evidence="7">Catalyzes the methyl esterification of L-isoaspartyl residues in peptides and proteins that result from spontaneous decomposition of normal L-aspartyl and L-asparaginyl residues. It plays a role in the repair and/or degradation of damaged proteins.</text>
</comment>
<dbReference type="Pfam" id="PF01135">
    <property type="entry name" value="PCMT"/>
    <property type="match status" value="1"/>
</dbReference>
<sequence length="210" mass="22157">MEAARRRMVEEQIVARGIESPLVLDAFRAVPRERFVDEWLQERAYDDTPLPIGEGQTISQPFVVALMIEAAGVGPGQRVLEVGAGSGYAAAAISRIADRVYAVERHAALGRAASERLAVLGYDNVELRIGDGTAGWREAAPFDAIIVSAGGEAVPPALKEQLAPGGVLVMPVGPQRGGQRLLRLTRDSSDGYATEDLGGVAFVPLVGGEA</sequence>
<reference evidence="8 9" key="2">
    <citation type="submission" date="2019-09" db="EMBL/GenBank/DDBJ databases">
        <title>Mesorhizobium sp. MaA-C15 isolated from Microcystis aeruginosa.</title>
        <authorList>
            <person name="Jeong S.E."/>
            <person name="Jin H.M."/>
            <person name="Jeon C.O."/>
        </authorList>
    </citation>
    <scope>NUCLEOTIDE SEQUENCE [LARGE SCALE GENOMIC DNA]</scope>
    <source>
        <strain evidence="8 9">MaA-C15</strain>
    </source>
</reference>
<dbReference type="GO" id="GO:0030091">
    <property type="term" value="P:protein repair"/>
    <property type="evidence" value="ECO:0007669"/>
    <property type="project" value="UniProtKB-UniRule"/>
</dbReference>
<dbReference type="EC" id="2.1.1.77" evidence="7"/>
<evidence type="ECO:0000313" key="9">
    <source>
        <dbReference type="Proteomes" id="UP000323258"/>
    </source>
</evidence>
<dbReference type="OrthoDB" id="9810066at2"/>
<feature type="active site" evidence="7">
    <location>
        <position position="59"/>
    </location>
</feature>
<accession>A0A5D4GPU2</accession>
<dbReference type="PROSITE" id="PS01279">
    <property type="entry name" value="PCMT"/>
    <property type="match status" value="1"/>
</dbReference>
<organism evidence="8 9">
    <name type="scientific">Neoaquamicrobium microcysteis</name>
    <dbReference type="NCBI Taxonomy" id="2682781"/>
    <lineage>
        <taxon>Bacteria</taxon>
        <taxon>Pseudomonadati</taxon>
        <taxon>Pseudomonadota</taxon>
        <taxon>Alphaproteobacteria</taxon>
        <taxon>Hyphomicrobiales</taxon>
        <taxon>Phyllobacteriaceae</taxon>
        <taxon>Neoaquamicrobium</taxon>
    </lineage>
</organism>
<gene>
    <name evidence="7" type="primary">pcm</name>
    <name evidence="8" type="ORF">FY036_19400</name>
</gene>
<evidence type="ECO:0000313" key="8">
    <source>
        <dbReference type="EMBL" id="TYR30348.1"/>
    </source>
</evidence>
<protein>
    <recommendedName>
        <fullName evidence="7">Protein-L-isoaspartate O-methyltransferase</fullName>
        <ecNumber evidence="7">2.1.1.77</ecNumber>
    </recommendedName>
    <alternativeName>
        <fullName evidence="7">L-isoaspartyl protein carboxyl methyltransferase</fullName>
    </alternativeName>
    <alternativeName>
        <fullName evidence="7">Protein L-isoaspartyl methyltransferase</fullName>
    </alternativeName>
    <alternativeName>
        <fullName evidence="7">Protein-beta-aspartate methyltransferase</fullName>
        <shortName evidence="7">PIMT</shortName>
    </alternativeName>
</protein>